<organism evidence="7 8">
    <name type="scientific">Arthrobotrys musiformis</name>
    <dbReference type="NCBI Taxonomy" id="47236"/>
    <lineage>
        <taxon>Eukaryota</taxon>
        <taxon>Fungi</taxon>
        <taxon>Dikarya</taxon>
        <taxon>Ascomycota</taxon>
        <taxon>Pezizomycotina</taxon>
        <taxon>Orbiliomycetes</taxon>
        <taxon>Orbiliales</taxon>
        <taxon>Orbiliaceae</taxon>
        <taxon>Arthrobotrys</taxon>
    </lineage>
</organism>
<keyword evidence="5" id="KW-0732">Signal</keyword>
<dbReference type="InterPro" id="IPR000209">
    <property type="entry name" value="Peptidase_S8/S53_dom"/>
</dbReference>
<keyword evidence="8" id="KW-1185">Reference proteome</keyword>
<dbReference type="Pfam" id="PF00082">
    <property type="entry name" value="Peptidase_S8"/>
    <property type="match status" value="1"/>
</dbReference>
<sequence>MSFFIFRFLIQCAIFSSILAASPSPDPQLSKIGVNIHWRAICILDEKFRNERDLIKDIDEGFLEGNLKLWLSSPRKYSLLKLQSDTLGVWAYGFILRVGWYKDRDEYMEDLTDDIEGYLDFKGHDWPFDTCEADFEIDPTFIYDGNLPPEDLIEDKGGTDFHRHSDRLRLRKRVRKEKDQRIPFFAASEYEADWRRSLTKSRPSVPPPSLKAPLTPRMRFRNNTSHLRSIALARRDDDNEVIARENAWEGLPTLSAPRNMEWMKDEMLSKTYFHYKNSGEGVVVYVIDADFDKRHYDLQYTKFERWTRVAGAPPLDYLTDIDGRIEHGSRMVDKIAGKLGGIAPQARVVFSSLMEGSGLMSFFSQLGALIKTYDDIIYYYADLNIPCIISMSWIIGIKRGFHETPDPIKNGDTLSKILDDILSRLTNLDNVILVTAAGNEDPSVPISSYPPGFAINKQPEKHVVVGGTDQNGLNMFQYDANLQNFVWAPADDVRSLGPLDSWPSHTILFKGGTSVATASVSGMLAMYISRSSDDDLTPKSRLTNAIAKLKQLSWKRNPKGVPIIHNGITPAEWPEKYRHIKYTYSTTTTTAATTMTRVAPPRETPP</sequence>
<dbReference type="GO" id="GO:0004252">
    <property type="term" value="F:serine-type endopeptidase activity"/>
    <property type="evidence" value="ECO:0007669"/>
    <property type="project" value="InterPro"/>
</dbReference>
<gene>
    <name evidence="7" type="ORF">TWF481_003746</name>
</gene>
<dbReference type="Gene3D" id="3.40.50.200">
    <property type="entry name" value="Peptidase S8/S53 domain"/>
    <property type="match status" value="1"/>
</dbReference>
<reference evidence="7 8" key="1">
    <citation type="submission" date="2023-08" db="EMBL/GenBank/DDBJ databases">
        <authorList>
            <person name="Palmer J.M."/>
        </authorList>
    </citation>
    <scope>NUCLEOTIDE SEQUENCE [LARGE SCALE GENOMIC DNA]</scope>
    <source>
        <strain evidence="7 8">TWF481</strain>
    </source>
</reference>
<feature type="domain" description="Peptidase S8/S53" evidence="6">
    <location>
        <begin position="279"/>
        <end position="539"/>
    </location>
</feature>
<dbReference type="AlphaFoldDB" id="A0AAV9WHF1"/>
<keyword evidence="3" id="KW-0378">Hydrolase</keyword>
<dbReference type="EMBL" id="JAVHJL010000002">
    <property type="protein sequence ID" value="KAK6508980.1"/>
    <property type="molecule type" value="Genomic_DNA"/>
</dbReference>
<dbReference type="PRINTS" id="PR00723">
    <property type="entry name" value="SUBTILISIN"/>
</dbReference>
<evidence type="ECO:0000256" key="4">
    <source>
        <dbReference type="ARBA" id="ARBA00022825"/>
    </source>
</evidence>
<comment type="caution">
    <text evidence="7">The sequence shown here is derived from an EMBL/GenBank/DDBJ whole genome shotgun (WGS) entry which is preliminary data.</text>
</comment>
<dbReference type="InterPro" id="IPR015500">
    <property type="entry name" value="Peptidase_S8_subtilisin-rel"/>
</dbReference>
<dbReference type="PANTHER" id="PTHR43806">
    <property type="entry name" value="PEPTIDASE S8"/>
    <property type="match status" value="1"/>
</dbReference>
<comment type="similarity">
    <text evidence="1">Belongs to the peptidase S8 family.</text>
</comment>
<proteinExistence type="inferred from homology"/>
<evidence type="ECO:0000259" key="6">
    <source>
        <dbReference type="Pfam" id="PF00082"/>
    </source>
</evidence>
<evidence type="ECO:0000313" key="7">
    <source>
        <dbReference type="EMBL" id="KAK6508980.1"/>
    </source>
</evidence>
<dbReference type="InterPro" id="IPR036852">
    <property type="entry name" value="Peptidase_S8/S53_dom_sf"/>
</dbReference>
<dbReference type="GO" id="GO:0006508">
    <property type="term" value="P:proteolysis"/>
    <property type="evidence" value="ECO:0007669"/>
    <property type="project" value="UniProtKB-KW"/>
</dbReference>
<dbReference type="Proteomes" id="UP001370758">
    <property type="component" value="Unassembled WGS sequence"/>
</dbReference>
<keyword evidence="2" id="KW-0645">Protease</keyword>
<evidence type="ECO:0000313" key="8">
    <source>
        <dbReference type="Proteomes" id="UP001370758"/>
    </source>
</evidence>
<keyword evidence="4" id="KW-0720">Serine protease</keyword>
<evidence type="ECO:0000256" key="5">
    <source>
        <dbReference type="SAM" id="SignalP"/>
    </source>
</evidence>
<evidence type="ECO:0000256" key="3">
    <source>
        <dbReference type="ARBA" id="ARBA00022801"/>
    </source>
</evidence>
<dbReference type="PANTHER" id="PTHR43806:SF11">
    <property type="entry name" value="CEREVISIN-RELATED"/>
    <property type="match status" value="1"/>
</dbReference>
<accession>A0AAV9WHF1</accession>
<dbReference type="CDD" id="cd00306">
    <property type="entry name" value="Peptidases_S8_S53"/>
    <property type="match status" value="1"/>
</dbReference>
<feature type="signal peptide" evidence="5">
    <location>
        <begin position="1"/>
        <end position="20"/>
    </location>
</feature>
<feature type="chain" id="PRO_5043900465" description="Peptidase S8/S53 domain-containing protein" evidence="5">
    <location>
        <begin position="21"/>
        <end position="606"/>
    </location>
</feature>
<name>A0AAV9WHF1_9PEZI</name>
<dbReference type="SUPFAM" id="SSF52743">
    <property type="entry name" value="Subtilisin-like"/>
    <property type="match status" value="1"/>
</dbReference>
<protein>
    <recommendedName>
        <fullName evidence="6">Peptidase S8/S53 domain-containing protein</fullName>
    </recommendedName>
</protein>
<evidence type="ECO:0000256" key="1">
    <source>
        <dbReference type="ARBA" id="ARBA00011073"/>
    </source>
</evidence>
<dbReference type="InterPro" id="IPR050131">
    <property type="entry name" value="Peptidase_S8_subtilisin-like"/>
</dbReference>
<evidence type="ECO:0000256" key="2">
    <source>
        <dbReference type="ARBA" id="ARBA00022670"/>
    </source>
</evidence>